<dbReference type="InterPro" id="IPR000515">
    <property type="entry name" value="MetI-like"/>
</dbReference>
<evidence type="ECO:0000313" key="9">
    <source>
        <dbReference type="Proteomes" id="UP000677218"/>
    </source>
</evidence>
<dbReference type="PROSITE" id="PS50928">
    <property type="entry name" value="ABC_TM1"/>
    <property type="match status" value="1"/>
</dbReference>
<comment type="subcellular location">
    <subcellularLocation>
        <location evidence="6">Cell membrane</location>
        <topology evidence="6">Multi-pass membrane protein</topology>
    </subcellularLocation>
    <subcellularLocation>
        <location evidence="1">Membrane</location>
        <topology evidence="1">Multi-pass membrane protein</topology>
    </subcellularLocation>
</comment>
<keyword evidence="3 6" id="KW-0812">Transmembrane</keyword>
<dbReference type="SUPFAM" id="SSF161098">
    <property type="entry name" value="MetI-like"/>
    <property type="match status" value="1"/>
</dbReference>
<comment type="caution">
    <text evidence="8">The sequence shown here is derived from an EMBL/GenBank/DDBJ whole genome shotgun (WGS) entry which is preliminary data.</text>
</comment>
<name>A0A916VIN7_9LACO</name>
<keyword evidence="2 6" id="KW-0813">Transport</keyword>
<dbReference type="PANTHER" id="PTHR30177">
    <property type="entry name" value="GLYCINE BETAINE/L-PROLINE TRANSPORT SYSTEM PERMEASE PROTEIN PROW"/>
    <property type="match status" value="1"/>
</dbReference>
<evidence type="ECO:0000256" key="4">
    <source>
        <dbReference type="ARBA" id="ARBA00022989"/>
    </source>
</evidence>
<accession>A0A916VIN7</accession>
<sequence>MLEQIIKYFENSAGEYCLYLGQHLELCFISLTAAILIGLPLGYLGSKNAYLAKICQTFSQLLRIVPSLAVIFILIPIIGTGMLPAILALVFLGLAPIVTNTIVGINEIPNSIKEVGLSLGMNEWQLFKQVIVPLALPYWLNGVKLALIEIFASATLAAYIGAGGLGTLIFTGLSLYRMDYVIVGGFSVALISFVIMVGFDLLIRKVKQNG</sequence>
<dbReference type="Gene3D" id="1.10.3720.10">
    <property type="entry name" value="MetI-like"/>
    <property type="match status" value="1"/>
</dbReference>
<organism evidence="8 9">
    <name type="scientific">Lactobacillus corticis</name>
    <dbReference type="NCBI Taxonomy" id="2201249"/>
    <lineage>
        <taxon>Bacteria</taxon>
        <taxon>Bacillati</taxon>
        <taxon>Bacillota</taxon>
        <taxon>Bacilli</taxon>
        <taxon>Lactobacillales</taxon>
        <taxon>Lactobacillaceae</taxon>
        <taxon>Lactobacillus</taxon>
    </lineage>
</organism>
<dbReference type="CDD" id="cd06261">
    <property type="entry name" value="TM_PBP2"/>
    <property type="match status" value="1"/>
</dbReference>
<proteinExistence type="inferred from homology"/>
<evidence type="ECO:0000256" key="3">
    <source>
        <dbReference type="ARBA" id="ARBA00022692"/>
    </source>
</evidence>
<dbReference type="Proteomes" id="UP000677218">
    <property type="component" value="Unassembled WGS sequence"/>
</dbReference>
<dbReference type="AlphaFoldDB" id="A0A916VIN7"/>
<dbReference type="PANTHER" id="PTHR30177:SF4">
    <property type="entry name" value="OSMOPROTECTANT IMPORT PERMEASE PROTEIN OSMW"/>
    <property type="match status" value="1"/>
</dbReference>
<keyword evidence="9" id="KW-1185">Reference proteome</keyword>
<keyword evidence="5 6" id="KW-0472">Membrane</keyword>
<dbReference type="InterPro" id="IPR051204">
    <property type="entry name" value="ABC_transp_perm/SBD"/>
</dbReference>
<dbReference type="GO" id="GO:0055085">
    <property type="term" value="P:transmembrane transport"/>
    <property type="evidence" value="ECO:0007669"/>
    <property type="project" value="InterPro"/>
</dbReference>
<feature type="transmembrane region" description="Helical" evidence="6">
    <location>
        <begin position="20"/>
        <end position="41"/>
    </location>
</feature>
<dbReference type="InterPro" id="IPR035906">
    <property type="entry name" value="MetI-like_sf"/>
</dbReference>
<dbReference type="EMBL" id="BMAY01000015">
    <property type="protein sequence ID" value="GFZ27675.1"/>
    <property type="molecule type" value="Genomic_DNA"/>
</dbReference>
<gene>
    <name evidence="8" type="primary">opuBB</name>
    <name evidence="8" type="ORF">LCB40_15550</name>
</gene>
<reference evidence="8" key="1">
    <citation type="submission" date="2020-08" db="EMBL/GenBank/DDBJ databases">
        <title>Taxonomic study for Lactobacillus species isolated from hardwood bark.</title>
        <authorList>
            <person name="Tohno M."/>
            <person name="Tanizawa Y."/>
        </authorList>
    </citation>
    <scope>NUCLEOTIDE SEQUENCE</scope>
    <source>
        <strain evidence="8">B40</strain>
    </source>
</reference>
<evidence type="ECO:0000256" key="5">
    <source>
        <dbReference type="ARBA" id="ARBA00023136"/>
    </source>
</evidence>
<dbReference type="GO" id="GO:0031460">
    <property type="term" value="P:glycine betaine transport"/>
    <property type="evidence" value="ECO:0007669"/>
    <property type="project" value="TreeGrafter"/>
</dbReference>
<evidence type="ECO:0000256" key="6">
    <source>
        <dbReference type="RuleBase" id="RU363032"/>
    </source>
</evidence>
<evidence type="ECO:0000256" key="1">
    <source>
        <dbReference type="ARBA" id="ARBA00004141"/>
    </source>
</evidence>
<feature type="transmembrane region" description="Helical" evidence="6">
    <location>
        <begin position="150"/>
        <end position="174"/>
    </location>
</feature>
<evidence type="ECO:0000313" key="8">
    <source>
        <dbReference type="EMBL" id="GFZ27675.1"/>
    </source>
</evidence>
<dbReference type="Pfam" id="PF00528">
    <property type="entry name" value="BPD_transp_1"/>
    <property type="match status" value="1"/>
</dbReference>
<protein>
    <submittedName>
        <fullName evidence="8">Glycine betaine/carnitine/choline ABC transporter permease protein</fullName>
    </submittedName>
</protein>
<dbReference type="GO" id="GO:0005886">
    <property type="term" value="C:plasma membrane"/>
    <property type="evidence" value="ECO:0007669"/>
    <property type="project" value="UniProtKB-SubCell"/>
</dbReference>
<feature type="transmembrane region" description="Helical" evidence="6">
    <location>
        <begin position="61"/>
        <end position="79"/>
    </location>
</feature>
<evidence type="ECO:0000259" key="7">
    <source>
        <dbReference type="PROSITE" id="PS50928"/>
    </source>
</evidence>
<comment type="similarity">
    <text evidence="6">Belongs to the binding-protein-dependent transport system permease family.</text>
</comment>
<feature type="domain" description="ABC transmembrane type-1" evidence="7">
    <location>
        <begin position="20"/>
        <end position="203"/>
    </location>
</feature>
<dbReference type="RefSeq" id="WP_212781353.1">
    <property type="nucleotide sequence ID" value="NZ_BMAY01000015.1"/>
</dbReference>
<feature type="transmembrane region" description="Helical" evidence="6">
    <location>
        <begin position="180"/>
        <end position="203"/>
    </location>
</feature>
<keyword evidence="4 6" id="KW-1133">Transmembrane helix</keyword>
<evidence type="ECO:0000256" key="2">
    <source>
        <dbReference type="ARBA" id="ARBA00022448"/>
    </source>
</evidence>